<dbReference type="Proteomes" id="UP001054837">
    <property type="component" value="Unassembled WGS sequence"/>
</dbReference>
<dbReference type="EMBL" id="BPLQ01003906">
    <property type="protein sequence ID" value="GIY04275.1"/>
    <property type="molecule type" value="Genomic_DNA"/>
</dbReference>
<proteinExistence type="predicted"/>
<gene>
    <name evidence="1" type="ORF">CDAR_253891</name>
</gene>
<protein>
    <submittedName>
        <fullName evidence="1">Uncharacterized protein</fullName>
    </submittedName>
</protein>
<reference evidence="1 2" key="1">
    <citation type="submission" date="2021-06" db="EMBL/GenBank/DDBJ databases">
        <title>Caerostris darwini draft genome.</title>
        <authorList>
            <person name="Kono N."/>
            <person name="Arakawa K."/>
        </authorList>
    </citation>
    <scope>NUCLEOTIDE SEQUENCE [LARGE SCALE GENOMIC DNA]</scope>
</reference>
<evidence type="ECO:0000313" key="2">
    <source>
        <dbReference type="Proteomes" id="UP001054837"/>
    </source>
</evidence>
<evidence type="ECO:0000313" key="1">
    <source>
        <dbReference type="EMBL" id="GIY04275.1"/>
    </source>
</evidence>
<accession>A0AAV4Q4A4</accession>
<dbReference type="AlphaFoldDB" id="A0AAV4Q4A4"/>
<keyword evidence="2" id="KW-1185">Reference proteome</keyword>
<name>A0AAV4Q4A4_9ARAC</name>
<organism evidence="1 2">
    <name type="scientific">Caerostris darwini</name>
    <dbReference type="NCBI Taxonomy" id="1538125"/>
    <lineage>
        <taxon>Eukaryota</taxon>
        <taxon>Metazoa</taxon>
        <taxon>Ecdysozoa</taxon>
        <taxon>Arthropoda</taxon>
        <taxon>Chelicerata</taxon>
        <taxon>Arachnida</taxon>
        <taxon>Araneae</taxon>
        <taxon>Araneomorphae</taxon>
        <taxon>Entelegynae</taxon>
        <taxon>Araneoidea</taxon>
        <taxon>Araneidae</taxon>
        <taxon>Caerostris</taxon>
    </lineage>
</organism>
<comment type="caution">
    <text evidence="1">The sequence shown here is derived from an EMBL/GenBank/DDBJ whole genome shotgun (WGS) entry which is preliminary data.</text>
</comment>
<sequence length="97" mass="11095">MDGQIFQQKAKFTCNIVRVSESEQHFEEFLKYIGGYIHWISHPVITNSGSWNRSFFRFITSVASPYSSLACVFLWKASLNLFTSTGNPPAIQRIDVT</sequence>